<name>A0A519BEW6_ACIG2</name>
<evidence type="ECO:0000313" key="1">
    <source>
        <dbReference type="EMBL" id="RZD15804.1"/>
    </source>
</evidence>
<dbReference type="EMBL" id="SGBC01000004">
    <property type="protein sequence ID" value="RZD15804.1"/>
    <property type="molecule type" value="Genomic_DNA"/>
</dbReference>
<dbReference type="AlphaFoldDB" id="A0A519BEW6"/>
<gene>
    <name evidence="1" type="ORF">EVJ46_09810</name>
</gene>
<comment type="caution">
    <text evidence="1">The sequence shown here is derived from an EMBL/GenBank/DDBJ whole genome shotgun (WGS) entry which is preliminary data.</text>
</comment>
<proteinExistence type="predicted"/>
<organism evidence="1 2">
    <name type="scientific">Acididesulfobacter guangdongensis</name>
    <dbReference type="NCBI Taxonomy" id="2597225"/>
    <lineage>
        <taxon>Bacteria</taxon>
        <taxon>Deltaproteobacteria</taxon>
        <taxon>Candidatus Acidulodesulfobacterales</taxon>
        <taxon>Candidatus Acididesulfobacter</taxon>
    </lineage>
</organism>
<reference evidence="1 2" key="1">
    <citation type="journal article" date="2019" name="ISME J.">
        <title>Insights into ecological role of a new deltaproteobacterial order Candidatus Acidulodesulfobacterales by metagenomics and metatranscriptomics.</title>
        <authorList>
            <person name="Tan S."/>
            <person name="Liu J."/>
            <person name="Fang Y."/>
            <person name="Hedlund B.P."/>
            <person name="Lian Z.H."/>
            <person name="Huang L.Y."/>
            <person name="Li J.T."/>
            <person name="Huang L.N."/>
            <person name="Li W.J."/>
            <person name="Jiang H.C."/>
            <person name="Dong H.L."/>
            <person name="Shu W.S."/>
        </authorList>
    </citation>
    <scope>NUCLEOTIDE SEQUENCE [LARGE SCALE GENOMIC DNA]</scope>
    <source>
        <strain evidence="1">AP2</strain>
    </source>
</reference>
<dbReference type="Proteomes" id="UP000316562">
    <property type="component" value="Unassembled WGS sequence"/>
</dbReference>
<sequence>MPLIFSIDAVFSKFFNFNKLIPCSSLIKQSYSNTGADAIIYKSFHVNLFSLSILEILYKYEAPYKLKIKRINYCANLICLP</sequence>
<accession>A0A519BEW6</accession>
<protein>
    <submittedName>
        <fullName evidence="1">Uncharacterized protein</fullName>
    </submittedName>
</protein>
<evidence type="ECO:0000313" key="2">
    <source>
        <dbReference type="Proteomes" id="UP000316562"/>
    </source>
</evidence>